<dbReference type="PANTHER" id="PTHR34825:SF1">
    <property type="entry name" value="AAA-ATPASE-LIKE DOMAIN-CONTAINING PROTEIN"/>
    <property type="match status" value="1"/>
</dbReference>
<dbReference type="EMBL" id="JANBQF010000425">
    <property type="protein sequence ID" value="KAJ2001277.1"/>
    <property type="molecule type" value="Genomic_DNA"/>
</dbReference>
<protein>
    <recommendedName>
        <fullName evidence="2">AAA-ATPase-like domain-containing protein</fullName>
    </recommendedName>
</protein>
<dbReference type="OrthoDB" id="5586226at2759"/>
<accession>A0A9W8BHK1</accession>
<evidence type="ECO:0000313" key="3">
    <source>
        <dbReference type="EMBL" id="KAJ2001277.1"/>
    </source>
</evidence>
<name>A0A9W8BHK1_9FUNG</name>
<feature type="domain" description="AAA-ATPase-like" evidence="2">
    <location>
        <begin position="133"/>
        <end position="315"/>
    </location>
</feature>
<dbReference type="Proteomes" id="UP001150907">
    <property type="component" value="Unassembled WGS sequence"/>
</dbReference>
<reference evidence="3" key="1">
    <citation type="submission" date="2022-07" db="EMBL/GenBank/DDBJ databases">
        <title>Phylogenomic reconstructions and comparative analyses of Kickxellomycotina fungi.</title>
        <authorList>
            <person name="Reynolds N.K."/>
            <person name="Stajich J.E."/>
            <person name="Barry K."/>
            <person name="Grigoriev I.V."/>
            <person name="Crous P."/>
            <person name="Smith M.E."/>
        </authorList>
    </citation>
    <scope>NUCLEOTIDE SEQUENCE</scope>
    <source>
        <strain evidence="3">IMI 214461</strain>
    </source>
</reference>
<comment type="caution">
    <text evidence="3">The sequence shown here is derived from an EMBL/GenBank/DDBJ whole genome shotgun (WGS) entry which is preliminary data.</text>
</comment>
<keyword evidence="4" id="KW-1185">Reference proteome</keyword>
<sequence length="466" mass="51489">MAMASAVIPNTSVSSTVATLPRTPERPIKTLRPGGSPTRVSGTKVVASVKFTNAGGGGFCKVDKSLVCRGFWEAVGKVGRICLPRRSGKTYNLTQMLLFFSSSLELGKLEDIPASTLSGGASGSDDVAALCRKKREGLFENSLLQTMNPEFYAEHFMKYPVLHISLSKCKGESFGTFIQALCTAFATVAQTWIEEVELSDTEISIRARKPFERLKRRLQAYEATVDLPASHMTEYTGLARSLFRALSEFVFKRYGRYILLIDEYDIPFITVYLVKWSNDDKQAALGILKALLQDMLKDNDNLLKGLLFGVFEIPLTEMGSGASNIMDIRLISAEESDTQGSILTAAHPHSGCGMDALTNAFWFNAHEVEHVLNNSTALCTRVAVHRPFILETIKKWYNGCFIGRFRGKYNPWSVSSFIEALCRLLNQTTSDDEADIAAITKSAARAYWVATGTTGLIEAQIDRHRP</sequence>
<feature type="non-terminal residue" evidence="3">
    <location>
        <position position="1"/>
    </location>
</feature>
<dbReference type="PANTHER" id="PTHR34825">
    <property type="entry name" value="CONSERVED PROTEIN, WITH A WEAK D-GALACTARATE DEHYDRATASE/ALTRONATE HYDROLASE DOMAIN"/>
    <property type="match status" value="1"/>
</dbReference>
<gene>
    <name evidence="3" type="ORF">H4R26_004208</name>
</gene>
<evidence type="ECO:0000256" key="1">
    <source>
        <dbReference type="SAM" id="MobiDB-lite"/>
    </source>
</evidence>
<dbReference type="InterPro" id="IPR018631">
    <property type="entry name" value="AAA-ATPase-like_dom"/>
</dbReference>
<dbReference type="AlphaFoldDB" id="A0A9W8BHK1"/>
<dbReference type="Pfam" id="PF09820">
    <property type="entry name" value="AAA-ATPase_like"/>
    <property type="match status" value="1"/>
</dbReference>
<evidence type="ECO:0000259" key="2">
    <source>
        <dbReference type="Pfam" id="PF09820"/>
    </source>
</evidence>
<evidence type="ECO:0000313" key="4">
    <source>
        <dbReference type="Proteomes" id="UP001150907"/>
    </source>
</evidence>
<organism evidence="3 4">
    <name type="scientific">Coemansia thaxteri</name>
    <dbReference type="NCBI Taxonomy" id="2663907"/>
    <lineage>
        <taxon>Eukaryota</taxon>
        <taxon>Fungi</taxon>
        <taxon>Fungi incertae sedis</taxon>
        <taxon>Zoopagomycota</taxon>
        <taxon>Kickxellomycotina</taxon>
        <taxon>Kickxellomycetes</taxon>
        <taxon>Kickxellales</taxon>
        <taxon>Kickxellaceae</taxon>
        <taxon>Coemansia</taxon>
    </lineage>
</organism>
<proteinExistence type="predicted"/>
<feature type="region of interest" description="Disordered" evidence="1">
    <location>
        <begin position="15"/>
        <end position="39"/>
    </location>
</feature>